<evidence type="ECO:0000259" key="2">
    <source>
        <dbReference type="Pfam" id="PF00496"/>
    </source>
</evidence>
<dbReference type="PANTHER" id="PTHR30290">
    <property type="entry name" value="PERIPLASMIC BINDING COMPONENT OF ABC TRANSPORTER"/>
    <property type="match status" value="1"/>
</dbReference>
<dbReference type="AlphaFoldDB" id="A0A087A1C5"/>
<dbReference type="EMBL" id="JGYS01000016">
    <property type="protein sequence ID" value="KFI52575.1"/>
    <property type="molecule type" value="Genomic_DNA"/>
</dbReference>
<dbReference type="PIRSF" id="PIRSF002741">
    <property type="entry name" value="MppA"/>
    <property type="match status" value="1"/>
</dbReference>
<dbReference type="InterPro" id="IPR000914">
    <property type="entry name" value="SBP_5_dom"/>
</dbReference>
<feature type="signal peptide" evidence="1">
    <location>
        <begin position="1"/>
        <end position="20"/>
    </location>
</feature>
<dbReference type="InterPro" id="IPR030678">
    <property type="entry name" value="Peptide/Ni-bd"/>
</dbReference>
<dbReference type="CDD" id="cd00995">
    <property type="entry name" value="PBP2_NikA_DppA_OppA_like"/>
    <property type="match status" value="1"/>
</dbReference>
<dbReference type="GO" id="GO:0043190">
    <property type="term" value="C:ATP-binding cassette (ABC) transporter complex"/>
    <property type="evidence" value="ECO:0007669"/>
    <property type="project" value="InterPro"/>
</dbReference>
<evidence type="ECO:0000256" key="1">
    <source>
        <dbReference type="SAM" id="SignalP"/>
    </source>
</evidence>
<evidence type="ECO:0000313" key="4">
    <source>
        <dbReference type="Proteomes" id="UP000029072"/>
    </source>
</evidence>
<dbReference type="Gene3D" id="3.40.190.10">
    <property type="entry name" value="Periplasmic binding protein-like II"/>
    <property type="match status" value="1"/>
</dbReference>
<dbReference type="Gene3D" id="3.90.76.10">
    <property type="entry name" value="Dipeptide-binding Protein, Domain 1"/>
    <property type="match status" value="1"/>
</dbReference>
<comment type="caution">
    <text evidence="3">The sequence shown here is derived from an EMBL/GenBank/DDBJ whole genome shotgun (WGS) entry which is preliminary data.</text>
</comment>
<dbReference type="InterPro" id="IPR039424">
    <property type="entry name" value="SBP_5"/>
</dbReference>
<dbReference type="eggNOG" id="COG4166">
    <property type="taxonomic scope" value="Bacteria"/>
</dbReference>
<dbReference type="GO" id="GO:0042597">
    <property type="term" value="C:periplasmic space"/>
    <property type="evidence" value="ECO:0007669"/>
    <property type="project" value="UniProtKB-ARBA"/>
</dbReference>
<protein>
    <submittedName>
        <fullName evidence="3">ABC transporter substrate-binding protein</fullName>
    </submittedName>
</protein>
<keyword evidence="1" id="KW-0732">Signal</keyword>
<evidence type="ECO:0000313" key="3">
    <source>
        <dbReference type="EMBL" id="KFI52575.1"/>
    </source>
</evidence>
<name>A0A087A1C5_9BIFI</name>
<dbReference type="GO" id="GO:1904680">
    <property type="term" value="F:peptide transmembrane transporter activity"/>
    <property type="evidence" value="ECO:0007669"/>
    <property type="project" value="TreeGrafter"/>
</dbReference>
<dbReference type="Proteomes" id="UP000029072">
    <property type="component" value="Unassembled WGS sequence"/>
</dbReference>
<dbReference type="PROSITE" id="PS51257">
    <property type="entry name" value="PROKAR_LIPOPROTEIN"/>
    <property type="match status" value="1"/>
</dbReference>
<dbReference type="Gene3D" id="3.10.105.10">
    <property type="entry name" value="Dipeptide-binding Protein, Domain 3"/>
    <property type="match status" value="1"/>
</dbReference>
<sequence>MKKKAFAIAAAVCAVATLVAGCGSSSNSSSTSSAKSGSNILNVYASEPQNPLIPGNTNETGGGKPGDLLFARLVSFDAKGNASNEVAESITPNDDATQYTIKLKDGWKFTDGTDVTAESFTKAWSYTANAKNAQKASSFFSTIAGYDDLQNAKSLKGDEQLSGLKVVDDKTFTVDMAQPDATFPIKVGYLAFAPLPESFYKDPKAFGEAPVGNGPYKFSKWDHNKEIDLVKNPDYKGNDVPKNDGINFKIYTSDTSAYADIQSGNLDVMESVPASATKTFQKNPKVQAYNKAGSVSQTFTIPSNLEHFQTNTEEGQLRRQAISMAIDREQLVEKVLGGIGTPAVDFTSPLTPGYSDSLKGSENLKFNATKAKELWAKADAISKYDGQLTFSYNADGGAKPIYDAIVNQLKNNLGINVATNPMPTFQEFRDAVTNRQIKGAFRTGWQPDYPSPENYLFQLYASAAADGNGSNDGDYKNADFDKLMDEAYAAKSTEDANKLYQQSQEILLQQLPAIPLYYSNAAGVAATGVKGFEMNWQNLPVYEELSK</sequence>
<feature type="domain" description="Solute-binding protein family 5" evidence="2">
    <location>
        <begin position="84"/>
        <end position="464"/>
    </location>
</feature>
<dbReference type="STRING" id="1437609.BCAL_1908"/>
<gene>
    <name evidence="3" type="ORF">BCAL_1908</name>
</gene>
<dbReference type="PANTHER" id="PTHR30290:SF83">
    <property type="entry name" value="ABC TRANSPORTER SUBSTRATE-BINDING PROTEIN"/>
    <property type="match status" value="1"/>
</dbReference>
<accession>A0A087A1C5</accession>
<feature type="chain" id="PRO_5039256750" evidence="1">
    <location>
        <begin position="21"/>
        <end position="547"/>
    </location>
</feature>
<dbReference type="SUPFAM" id="SSF53850">
    <property type="entry name" value="Periplasmic binding protein-like II"/>
    <property type="match status" value="1"/>
</dbReference>
<proteinExistence type="predicted"/>
<dbReference type="GO" id="GO:0015833">
    <property type="term" value="P:peptide transport"/>
    <property type="evidence" value="ECO:0007669"/>
    <property type="project" value="TreeGrafter"/>
</dbReference>
<dbReference type="RefSeq" id="WP_043164407.1">
    <property type="nucleotide sequence ID" value="NZ_JDUV01000002.1"/>
</dbReference>
<reference evidence="3 4" key="1">
    <citation type="submission" date="2014-03" db="EMBL/GenBank/DDBJ databases">
        <title>Genomics of Bifidobacteria.</title>
        <authorList>
            <person name="Ventura M."/>
            <person name="Milani C."/>
            <person name="Lugli G.A."/>
        </authorList>
    </citation>
    <scope>NUCLEOTIDE SEQUENCE [LARGE SCALE GENOMIC DNA]</scope>
    <source>
        <strain evidence="3 4">DSM 23973</strain>
    </source>
</reference>
<dbReference type="OrthoDB" id="9046151at2"/>
<dbReference type="Pfam" id="PF00496">
    <property type="entry name" value="SBP_bac_5"/>
    <property type="match status" value="1"/>
</dbReference>
<organism evidence="3 4">
    <name type="scientific">Bifidobacterium callitrichos DSM 23973</name>
    <dbReference type="NCBI Taxonomy" id="1437609"/>
    <lineage>
        <taxon>Bacteria</taxon>
        <taxon>Bacillati</taxon>
        <taxon>Actinomycetota</taxon>
        <taxon>Actinomycetes</taxon>
        <taxon>Bifidobacteriales</taxon>
        <taxon>Bifidobacteriaceae</taxon>
        <taxon>Bifidobacterium</taxon>
    </lineage>
</organism>